<evidence type="ECO:0000259" key="6">
    <source>
        <dbReference type="Pfam" id="PF17802"/>
    </source>
</evidence>
<comment type="similarity">
    <text evidence="1">Belongs to the serine-aspartate repeat-containing protein (SDr) family.</text>
</comment>
<dbReference type="EMBL" id="BQKC01000002">
    <property type="protein sequence ID" value="GJM56294.1"/>
    <property type="molecule type" value="Genomic_DNA"/>
</dbReference>
<dbReference type="Proteomes" id="UP001055025">
    <property type="component" value="Unassembled WGS sequence"/>
</dbReference>
<feature type="transmembrane region" description="Helical" evidence="5">
    <location>
        <begin position="1767"/>
        <end position="1786"/>
    </location>
</feature>
<reference evidence="7" key="1">
    <citation type="journal article" date="2022" name="Int. J. Syst. Evol. Microbiol.">
        <title>Granulimonas faecalis gen. nov., sp. nov., and Leptogranulimonas caecicola gen. nov., sp. nov., novel lactate-producing Atopobiaceae bacteria isolated from mouse intestines, and an emended description of the family Atopobiaceae.</title>
        <authorList>
            <person name="Morinaga K."/>
            <person name="Kusada H."/>
            <person name="Sakamoto S."/>
            <person name="Murakami T."/>
            <person name="Toyoda A."/>
            <person name="Mori H."/>
            <person name="Meng X.Y."/>
            <person name="Takashino M."/>
            <person name="Murotomi K."/>
            <person name="Tamaki H."/>
        </authorList>
    </citation>
    <scope>NUCLEOTIDE SEQUENCE</scope>
    <source>
        <strain evidence="7">OPF53</strain>
    </source>
</reference>
<proteinExistence type="inferred from homology"/>
<dbReference type="PANTHER" id="PTHR36108:SF13">
    <property type="entry name" value="COLOSSIN-B-RELATED"/>
    <property type="match status" value="1"/>
</dbReference>
<name>A0AAV5B822_9ACTN</name>
<dbReference type="PANTHER" id="PTHR36108">
    <property type="entry name" value="COLOSSIN-B-RELATED"/>
    <property type="match status" value="1"/>
</dbReference>
<keyword evidence="5" id="KW-0812">Transmembrane</keyword>
<evidence type="ECO:0000313" key="8">
    <source>
        <dbReference type="Proteomes" id="UP001055025"/>
    </source>
</evidence>
<feature type="domain" description="SpaA-like prealbumin fold" evidence="6">
    <location>
        <begin position="387"/>
        <end position="461"/>
    </location>
</feature>
<feature type="domain" description="SpaA-like prealbumin fold" evidence="6">
    <location>
        <begin position="1109"/>
        <end position="1193"/>
    </location>
</feature>
<organism evidence="7 8">
    <name type="scientific">Granulimonas faecalis</name>
    <dbReference type="NCBI Taxonomy" id="2894155"/>
    <lineage>
        <taxon>Bacteria</taxon>
        <taxon>Bacillati</taxon>
        <taxon>Actinomycetota</taxon>
        <taxon>Coriobacteriia</taxon>
        <taxon>Coriobacteriales</taxon>
        <taxon>Kribbibacteriaceae</taxon>
        <taxon>Granulimonas</taxon>
    </lineage>
</organism>
<dbReference type="InterPro" id="IPR013783">
    <property type="entry name" value="Ig-like_fold"/>
</dbReference>
<feature type="domain" description="SpaA-like prealbumin fold" evidence="6">
    <location>
        <begin position="297"/>
        <end position="364"/>
    </location>
</feature>
<dbReference type="Gene3D" id="2.60.40.10">
    <property type="entry name" value="Immunoglobulins"/>
    <property type="match status" value="6"/>
</dbReference>
<dbReference type="InterPro" id="IPR041033">
    <property type="entry name" value="SpaA_PFL_dom_1"/>
</dbReference>
<feature type="domain" description="SpaA-like prealbumin fold" evidence="6">
    <location>
        <begin position="712"/>
        <end position="809"/>
    </location>
</feature>
<evidence type="ECO:0000313" key="7">
    <source>
        <dbReference type="EMBL" id="GJM56294.1"/>
    </source>
</evidence>
<protein>
    <recommendedName>
        <fullName evidence="6">SpaA-like prealbumin fold domain-containing protein</fullName>
    </recommendedName>
</protein>
<gene>
    <name evidence="7" type="ORF">ATOP_19490</name>
</gene>
<keyword evidence="3" id="KW-0732">Signal</keyword>
<comment type="caution">
    <text evidence="7">The sequence shown here is derived from an EMBL/GenBank/DDBJ whole genome shotgun (WGS) entry which is preliminary data.</text>
</comment>
<evidence type="ECO:0000256" key="2">
    <source>
        <dbReference type="ARBA" id="ARBA00022525"/>
    </source>
</evidence>
<feature type="region of interest" description="Disordered" evidence="4">
    <location>
        <begin position="1664"/>
        <end position="1690"/>
    </location>
</feature>
<keyword evidence="8" id="KW-1185">Reference proteome</keyword>
<dbReference type="SUPFAM" id="SSF49478">
    <property type="entry name" value="Cna protein B-type domain"/>
    <property type="match status" value="1"/>
</dbReference>
<evidence type="ECO:0000256" key="3">
    <source>
        <dbReference type="ARBA" id="ARBA00022729"/>
    </source>
</evidence>
<dbReference type="GO" id="GO:0005975">
    <property type="term" value="P:carbohydrate metabolic process"/>
    <property type="evidence" value="ECO:0007669"/>
    <property type="project" value="UniProtKB-ARBA"/>
</dbReference>
<keyword evidence="5" id="KW-1133">Transmembrane helix</keyword>
<evidence type="ECO:0000256" key="1">
    <source>
        <dbReference type="ARBA" id="ARBA00007257"/>
    </source>
</evidence>
<dbReference type="Pfam" id="PF17802">
    <property type="entry name" value="SpaA"/>
    <property type="match status" value="5"/>
</dbReference>
<sequence>MGLGTETKHRKASPGGGPGRRLMAALMSVVLVASQAVGLLAPAAPAFAATGQQQIRCRSALHYGPFGVTGVFEAQGGGVLQCSDAHLPSHVRVGEGYKAHDTTGDWGWFFRDPANNTELNRNLVRAIMWWGPGGPRYESASWGSDGGLFPSTSVVNLGDISEWDRDWMLMHILMTDMRNGNGDVACTGLTDAQVAAVKRYVIGFDHPASYDGEVGGWATPEHWSGGPYPDSTRAKLIKYSAPGDTTWLPAEDEFAVYFATSPTDPSGNQTLVGFEYNPRVSVTFTKLSADARMTAGNSEYALGGAEYELTRTTTGEKTKVVLDANGHADLKLAPNEVYTYRETKAPKGYKLDPETHTFRTGNSACEEKVTDDPGRLFLHIQKKDSATKGDAQAGATLEGAEFEISYPYNGTTQTKRATTNANGNLSFRDIPFGTVTVRETRAPRGYRLDPTVHTYHVTADSMNNAGVVELTPDDDYLEDVIAFNMKLVKYLDTGNEGSGLQNPGRNISFEVVSNTTGQVVATMTTDDEGRAELTDGWYGSGTRPDTVKGCLPYDAAGYTVREVASTVPSGFSPVQPWQITPDQMVDGTTLSYIVDNDRVESHVQIVKTDAESGQVVALAGFEFQLFDAEGNRIENELWYPNHTVLDTFVTDGSGMVTLPEGLQPGTYTIREVKAQAPYLLNGKDLTFEIAGTHETAPVTVVRFSDDQAKGRASIEKTDAETGEALAGATFHVYAKNDVVSPDGRVQAAAGQLMTMVTTDAEGRAETGLLPLGTGSATYSFVETQAPDGYVLDATPHEVTLTYKDDKTPVVTAGTAAENAPNHLVLSKVSATSDKDLSGATFALWPKDSADAAEEGASPVRVVAPDTEDHDIRLEPVDASALVLAGDVADGVSVSLVSEDGSQTYSLSETGTPVAPGTYRVALQCNGKEAEASGETSLEVSAGSAYTLNVADVDGAWEVGCTVADHDDSVALSRVEGTEATWEAPEAFGGWNLVVDGETVPVAGAVAGIADVRQGGCTLFLGRADGVALRVDRLLTDGSGTRFATTGADGRATFDRLGTNARATTYEYAEVAAPVGYVVDRTVSPVTAAEDGRVEGDGDYLVTVADEPTKVDVSKVEVTGGPEVPGATLTVTDSSGTAVDRWVSGDEPHRIEALAPGEYTLTETMTPRDHDMAADVTFTVTEDGSVVPVEMVDEPIEISGELDKRQQVADPVADDVVENGDGENKADVTESEDGVYTYTLDHRSTSNTWCDEYTVEDPLEAVAAGLAELDAIHTGVAGADFDGKANVWYRTNLTPEDHVDPSGANQTLSDGHENPWLAAEENAGRLGDDGRRLDYTGWRLWKADVPTCVDTELKVADLGLGEGERVTGIRLEYGRVEAGFTSRPDESTWTREDLKDDHDDITQVLPGGPFVCPFEGHTGHGDGSGSAYGPIQVTMRVNGSYIPETALENSANVFLARNGGDADGLEDSDEDRVVQTPKVADIEISGRLDKRQQIADPVAEGVVENGDGANRAAVTVSDSGEFDYTLDFQNTSTTWVDEFTVTDELTCVTDGLANLKSVTTPQAWQDHDGLLNVWYATDMTDRDFVEESGPNATMDDAYDNDGKERRQNYTGWHLWKAGIPAADADTLEVSDLKLAEGEHVTAVRFEYGRVEAGFTTRPDGSALWQSDSLKAPHDDFEGDPESQGTFEGADGTTRQYMPAVLTCEVTDAYVPGADLKNEADLYVARTAYGRLMEDDDEDSVVQTPRDQGKPVEVAAAEHAARTMLQTGAGPMLAIMSGIASGGAVWYISRKMRL</sequence>
<evidence type="ECO:0000256" key="5">
    <source>
        <dbReference type="SAM" id="Phobius"/>
    </source>
</evidence>
<keyword evidence="2" id="KW-0964">Secreted</keyword>
<accession>A0AAV5B822</accession>
<keyword evidence="5" id="KW-0472">Membrane</keyword>
<evidence type="ECO:0000256" key="4">
    <source>
        <dbReference type="SAM" id="MobiDB-lite"/>
    </source>
</evidence>
<feature type="domain" description="SpaA-like prealbumin fold" evidence="6">
    <location>
        <begin position="602"/>
        <end position="695"/>
    </location>
</feature>
<dbReference type="RefSeq" id="WP_265591136.1">
    <property type="nucleotide sequence ID" value="NZ_BQKC01000002.1"/>
</dbReference>